<dbReference type="GO" id="GO:0004896">
    <property type="term" value="F:cytokine receptor activity"/>
    <property type="evidence" value="ECO:0007669"/>
    <property type="project" value="TreeGrafter"/>
</dbReference>
<dbReference type="SUPFAM" id="SSF49265">
    <property type="entry name" value="Fibronectin type III"/>
    <property type="match status" value="2"/>
</dbReference>
<dbReference type="GO" id="GO:0005886">
    <property type="term" value="C:plasma membrane"/>
    <property type="evidence" value="ECO:0007669"/>
    <property type="project" value="TreeGrafter"/>
</dbReference>
<dbReference type="STRING" id="28743.ENSCVAP00000031158"/>
<dbReference type="InterPro" id="IPR050650">
    <property type="entry name" value="Type-II_Cytokine-TF_Rcpt"/>
</dbReference>
<reference evidence="7" key="1">
    <citation type="submission" date="2025-08" db="UniProtKB">
        <authorList>
            <consortium name="Ensembl"/>
        </authorList>
    </citation>
    <scope>IDENTIFICATION</scope>
</reference>
<dbReference type="InterPro" id="IPR015373">
    <property type="entry name" value="Interferon/interleukin_rcp_dom"/>
</dbReference>
<dbReference type="Pfam" id="PF09294">
    <property type="entry name" value="Interfer-bind"/>
    <property type="match status" value="1"/>
</dbReference>
<evidence type="ECO:0000256" key="3">
    <source>
        <dbReference type="ARBA" id="ARBA00023157"/>
    </source>
</evidence>
<evidence type="ECO:0000259" key="6">
    <source>
        <dbReference type="PROSITE" id="PS50853"/>
    </source>
</evidence>
<dbReference type="OrthoDB" id="10007376at2759"/>
<keyword evidence="3" id="KW-1015">Disulfide bond</keyword>
<dbReference type="InterPro" id="IPR013783">
    <property type="entry name" value="Ig-like_fold"/>
</dbReference>
<dbReference type="RefSeq" id="XP_015251085.1">
    <property type="nucleotide sequence ID" value="XM_015395599.1"/>
</dbReference>
<organism evidence="7 8">
    <name type="scientific">Cyprinodon variegatus</name>
    <name type="common">Sheepshead minnow</name>
    <dbReference type="NCBI Taxonomy" id="28743"/>
    <lineage>
        <taxon>Eukaryota</taxon>
        <taxon>Metazoa</taxon>
        <taxon>Chordata</taxon>
        <taxon>Craniata</taxon>
        <taxon>Vertebrata</taxon>
        <taxon>Euteleostomi</taxon>
        <taxon>Actinopterygii</taxon>
        <taxon>Neopterygii</taxon>
        <taxon>Teleostei</taxon>
        <taxon>Neoteleostei</taxon>
        <taxon>Acanthomorphata</taxon>
        <taxon>Ovalentaria</taxon>
        <taxon>Atherinomorphae</taxon>
        <taxon>Cyprinodontiformes</taxon>
        <taxon>Cyprinodontidae</taxon>
        <taxon>Cyprinodon</taxon>
    </lineage>
</organism>
<accession>A0A3Q2EF57</accession>
<dbReference type="InterPro" id="IPR036116">
    <property type="entry name" value="FN3_sf"/>
</dbReference>
<dbReference type="PANTHER" id="PTHR20859">
    <property type="entry name" value="INTERFERON/INTERLEUKIN RECEPTOR"/>
    <property type="match status" value="1"/>
</dbReference>
<dbReference type="FunFam" id="2.60.40.10:FF:000348">
    <property type="entry name" value="Interleukin 20 receptor subunit alpha"/>
    <property type="match status" value="1"/>
</dbReference>
<keyword evidence="2 5" id="KW-0732">Signal</keyword>
<evidence type="ECO:0000313" key="8">
    <source>
        <dbReference type="Proteomes" id="UP000265020"/>
    </source>
</evidence>
<dbReference type="InterPro" id="IPR003961">
    <property type="entry name" value="FN3_dom"/>
</dbReference>
<feature type="domain" description="Fibronectin type-III" evidence="6">
    <location>
        <begin position="26"/>
        <end position="119"/>
    </location>
</feature>
<feature type="signal peptide" evidence="5">
    <location>
        <begin position="1"/>
        <end position="20"/>
    </location>
</feature>
<dbReference type="GeneTree" id="ENSGT00940000157314"/>
<dbReference type="Ensembl" id="ENSCVAT00000025758.1">
    <property type="protein sequence ID" value="ENSCVAP00000031158.1"/>
    <property type="gene ID" value="ENSCVAG00000020226.1"/>
</dbReference>
<evidence type="ECO:0000313" key="7">
    <source>
        <dbReference type="Ensembl" id="ENSCVAP00000031158.1"/>
    </source>
</evidence>
<keyword evidence="4" id="KW-0675">Receptor</keyword>
<dbReference type="RefSeq" id="XP_015251084.1">
    <property type="nucleotide sequence ID" value="XM_015395598.1"/>
</dbReference>
<dbReference type="Proteomes" id="UP000265020">
    <property type="component" value="Unassembled WGS sequence"/>
</dbReference>
<dbReference type="Gene3D" id="2.60.40.10">
    <property type="entry name" value="Immunoglobulins"/>
    <property type="match status" value="2"/>
</dbReference>
<protein>
    <submittedName>
        <fullName evidence="7">Interleukin-20 receptor subunit alpha-like</fullName>
    </submittedName>
</protein>
<dbReference type="OMA" id="SMENYYE"/>
<sequence length="217" mass="24732">MTRLLLRTMLLGNLAFCVTAQEMLTPPGQVKFTSINYRNVLHWVAPTNSTSLHYNVQYKIYGEMDWLKVSSCQGIRRHKCDLSNVTSDTTEWYYARVQATSVASSSKSAWALSPRFSPRWDTKISPPDVKINSSKQGIVIQVKAARLLVRKMHSSVEYKVYVLHNGKEDMYDITCCSHKLTLTKLNPKTQYCVQAETVIFRHMKSSDRSSAKCITTP</sequence>
<dbReference type="CDD" id="cd00063">
    <property type="entry name" value="FN3"/>
    <property type="match status" value="1"/>
</dbReference>
<dbReference type="GeneID" id="107098121"/>
<evidence type="ECO:0000256" key="1">
    <source>
        <dbReference type="ARBA" id="ARBA00005399"/>
    </source>
</evidence>
<keyword evidence="8" id="KW-1185">Reference proteome</keyword>
<dbReference type="CTD" id="116379"/>
<reference evidence="7" key="2">
    <citation type="submission" date="2025-09" db="UniProtKB">
        <authorList>
            <consortium name="Ensembl"/>
        </authorList>
    </citation>
    <scope>IDENTIFICATION</scope>
</reference>
<dbReference type="AlphaFoldDB" id="A0A3Q2EF57"/>
<proteinExistence type="inferred from homology"/>
<dbReference type="Pfam" id="PF01108">
    <property type="entry name" value="Tissue_fac"/>
    <property type="match status" value="1"/>
</dbReference>
<dbReference type="PROSITE" id="PS50853">
    <property type="entry name" value="FN3"/>
    <property type="match status" value="1"/>
</dbReference>
<feature type="chain" id="PRO_5018672918" evidence="5">
    <location>
        <begin position="21"/>
        <end position="217"/>
    </location>
</feature>
<dbReference type="KEGG" id="cvg:107098121"/>
<dbReference type="PANTHER" id="PTHR20859:SF53">
    <property type="entry name" value="INTERLEUKIN-22 RECEPTOR SUBUNIT ALPHA-1"/>
    <property type="match status" value="1"/>
</dbReference>
<evidence type="ECO:0000256" key="4">
    <source>
        <dbReference type="ARBA" id="ARBA00023170"/>
    </source>
</evidence>
<name>A0A3Q2EF57_CYPVA</name>
<evidence type="ECO:0000256" key="2">
    <source>
        <dbReference type="ARBA" id="ARBA00022729"/>
    </source>
</evidence>
<evidence type="ECO:0000256" key="5">
    <source>
        <dbReference type="SAM" id="SignalP"/>
    </source>
</evidence>
<comment type="similarity">
    <text evidence="1">Belongs to the type II cytokine receptor family.</text>
</comment>